<proteinExistence type="predicted"/>
<dbReference type="InterPro" id="IPR002004">
    <property type="entry name" value="PABP_HYD_C"/>
</dbReference>
<protein>
    <recommendedName>
        <fullName evidence="13">UBR-type domain-containing protein</fullName>
    </recommendedName>
</protein>
<feature type="domain" description="UBR-type" evidence="9">
    <location>
        <begin position="89"/>
        <end position="173"/>
    </location>
</feature>
<feature type="domain" description="PABC" evidence="10">
    <location>
        <begin position="1434"/>
        <end position="1511"/>
    </location>
</feature>
<feature type="domain" description="HECT" evidence="8">
    <location>
        <begin position="1567"/>
        <end position="1851"/>
    </location>
</feature>
<dbReference type="GO" id="GO:0005737">
    <property type="term" value="C:cytoplasm"/>
    <property type="evidence" value="ECO:0007669"/>
    <property type="project" value="TreeGrafter"/>
</dbReference>
<name>A0A6L2Q9M0_COPFO</name>
<dbReference type="PROSITE" id="PS51309">
    <property type="entry name" value="PABC"/>
    <property type="match status" value="1"/>
</dbReference>
<feature type="compositionally biased region" description="Low complexity" evidence="7">
    <location>
        <begin position="210"/>
        <end position="223"/>
    </location>
</feature>
<dbReference type="GO" id="GO:0000209">
    <property type="term" value="P:protein polyubiquitination"/>
    <property type="evidence" value="ECO:0007669"/>
    <property type="project" value="TreeGrafter"/>
</dbReference>
<dbReference type="FunFam" id="1.10.1900.10:FF:000002">
    <property type="entry name" value="E3 ubiquitin-protein ligase UBR5 isoform X1"/>
    <property type="match status" value="1"/>
</dbReference>
<gene>
    <name evidence="11" type="ORF">Cfor_02383</name>
</gene>
<feature type="region of interest" description="Disordered" evidence="7">
    <location>
        <begin position="1532"/>
        <end position="1555"/>
    </location>
</feature>
<dbReference type="PANTHER" id="PTHR46276:SF1">
    <property type="entry name" value="E3 UBIQUITIN-PROTEIN LIGASE UBR5"/>
    <property type="match status" value="1"/>
</dbReference>
<keyword evidence="12" id="KW-1185">Reference proteome</keyword>
<evidence type="ECO:0000259" key="10">
    <source>
        <dbReference type="PROSITE" id="PS51309"/>
    </source>
</evidence>
<dbReference type="GO" id="GO:0005634">
    <property type="term" value="C:nucleus"/>
    <property type="evidence" value="ECO:0007669"/>
    <property type="project" value="TreeGrafter"/>
</dbReference>
<dbReference type="SMART" id="SM00119">
    <property type="entry name" value="HECTc"/>
    <property type="match status" value="1"/>
</dbReference>
<feature type="region of interest" description="Disordered" evidence="7">
    <location>
        <begin position="25"/>
        <end position="58"/>
    </location>
</feature>
<dbReference type="GO" id="GO:0090263">
    <property type="term" value="P:positive regulation of canonical Wnt signaling pathway"/>
    <property type="evidence" value="ECO:0007669"/>
    <property type="project" value="TreeGrafter"/>
</dbReference>
<dbReference type="OrthoDB" id="298098at2759"/>
<feature type="active site" description="Glycyl thioester intermediate" evidence="5">
    <location>
        <position position="1820"/>
    </location>
</feature>
<feature type="region of interest" description="Disordered" evidence="7">
    <location>
        <begin position="534"/>
        <end position="559"/>
    </location>
</feature>
<evidence type="ECO:0000256" key="4">
    <source>
        <dbReference type="ARBA" id="ARBA00022833"/>
    </source>
</evidence>
<dbReference type="Gene3D" id="3.90.1750.10">
    <property type="entry name" value="Hect, E3 ligase catalytic domains"/>
    <property type="match status" value="2"/>
</dbReference>
<evidence type="ECO:0000256" key="5">
    <source>
        <dbReference type="PROSITE-ProRule" id="PRU00104"/>
    </source>
</evidence>
<evidence type="ECO:0000313" key="12">
    <source>
        <dbReference type="Proteomes" id="UP000502823"/>
    </source>
</evidence>
<dbReference type="PANTHER" id="PTHR46276">
    <property type="entry name" value="E3 UBIQUITIN-PROTEIN LIGASE UBR5"/>
    <property type="match status" value="1"/>
</dbReference>
<dbReference type="PROSITE" id="PS50237">
    <property type="entry name" value="HECT"/>
    <property type="match status" value="1"/>
</dbReference>
<dbReference type="CDD" id="cd19675">
    <property type="entry name" value="UBR-box_UBR5"/>
    <property type="match status" value="1"/>
</dbReference>
<feature type="compositionally biased region" description="Gly residues" evidence="7">
    <location>
        <begin position="1424"/>
        <end position="1442"/>
    </location>
</feature>
<dbReference type="Pfam" id="PF00658">
    <property type="entry name" value="MLLE"/>
    <property type="match status" value="1"/>
</dbReference>
<feature type="region of interest" description="Disordered" evidence="7">
    <location>
        <begin position="1070"/>
        <end position="1122"/>
    </location>
</feature>
<dbReference type="FunCoup" id="A0A6L2Q9M0">
    <property type="interactions" value="2318"/>
</dbReference>
<comment type="caution">
    <text evidence="11">The sequence shown here is derived from an EMBL/GenBank/DDBJ whole genome shotgun (WGS) entry which is preliminary data.</text>
</comment>
<dbReference type="FunFam" id="3.30.2410.10:FF:000008">
    <property type="entry name" value="Putative E3 ubiquitin-protein ligase UBR5"/>
    <property type="match status" value="1"/>
</dbReference>
<feature type="region of interest" description="Disordered" evidence="7">
    <location>
        <begin position="575"/>
        <end position="597"/>
    </location>
</feature>
<evidence type="ECO:0000256" key="3">
    <source>
        <dbReference type="ARBA" id="ARBA00022786"/>
    </source>
</evidence>
<dbReference type="InterPro" id="IPR003126">
    <property type="entry name" value="Znf_UBR"/>
</dbReference>
<accession>A0A6L2Q9M0</accession>
<dbReference type="Gene3D" id="1.10.1900.10">
    <property type="entry name" value="c-terminal domain of poly(a) binding protein"/>
    <property type="match status" value="1"/>
</dbReference>
<dbReference type="FunFam" id="3.30.2160.10:FF:000006">
    <property type="entry name" value="E3 ubiquitin-protein ligase UBR5 isoform X2"/>
    <property type="match status" value="1"/>
</dbReference>
<feature type="zinc finger region" description="UBR-type" evidence="6">
    <location>
        <begin position="89"/>
        <end position="173"/>
    </location>
</feature>
<dbReference type="GO" id="GO:0008270">
    <property type="term" value="F:zinc ion binding"/>
    <property type="evidence" value="ECO:0007669"/>
    <property type="project" value="UniProtKB-KW"/>
</dbReference>
<dbReference type="InterPro" id="IPR000569">
    <property type="entry name" value="HECT_dom"/>
</dbReference>
<dbReference type="Proteomes" id="UP000502823">
    <property type="component" value="Unassembled WGS sequence"/>
</dbReference>
<feature type="region of interest" description="Disordered" evidence="7">
    <location>
        <begin position="811"/>
        <end position="833"/>
    </location>
</feature>
<dbReference type="SUPFAM" id="SSF63570">
    <property type="entry name" value="PABC (PABP) domain"/>
    <property type="match status" value="1"/>
</dbReference>
<evidence type="ECO:0000256" key="1">
    <source>
        <dbReference type="ARBA" id="ARBA00022723"/>
    </source>
</evidence>
<organism evidence="11 12">
    <name type="scientific">Coptotermes formosanus</name>
    <name type="common">Formosan subterranean termite</name>
    <dbReference type="NCBI Taxonomy" id="36987"/>
    <lineage>
        <taxon>Eukaryota</taxon>
        <taxon>Metazoa</taxon>
        <taxon>Ecdysozoa</taxon>
        <taxon>Arthropoda</taxon>
        <taxon>Hexapoda</taxon>
        <taxon>Insecta</taxon>
        <taxon>Pterygota</taxon>
        <taxon>Neoptera</taxon>
        <taxon>Polyneoptera</taxon>
        <taxon>Dictyoptera</taxon>
        <taxon>Blattodea</taxon>
        <taxon>Blattoidea</taxon>
        <taxon>Termitoidae</taxon>
        <taxon>Rhinotermitidae</taxon>
        <taxon>Coptotermes</taxon>
    </lineage>
</organism>
<dbReference type="Gene3D" id="3.30.2160.10">
    <property type="entry name" value="Hect, E3 ligase catalytic domain"/>
    <property type="match status" value="1"/>
</dbReference>
<evidence type="ECO:0008006" key="13">
    <source>
        <dbReference type="Google" id="ProtNLM"/>
    </source>
</evidence>
<dbReference type="FunFam" id="3.90.1750.10:FF:000011">
    <property type="entry name" value="E3 ubiquitin-protein ligase UBR5 isoform X1"/>
    <property type="match status" value="1"/>
</dbReference>
<dbReference type="PROSITE" id="PS51157">
    <property type="entry name" value="ZF_UBR"/>
    <property type="match status" value="1"/>
</dbReference>
<dbReference type="SMART" id="SM00517">
    <property type="entry name" value="PolyA"/>
    <property type="match status" value="1"/>
</dbReference>
<evidence type="ECO:0000259" key="9">
    <source>
        <dbReference type="PROSITE" id="PS51157"/>
    </source>
</evidence>
<reference evidence="12" key="1">
    <citation type="submission" date="2020-01" db="EMBL/GenBank/DDBJ databases">
        <title>Draft genome sequence of the Termite Coptotermes fromosanus.</title>
        <authorList>
            <person name="Itakura S."/>
            <person name="Yosikawa Y."/>
            <person name="Umezawa K."/>
        </authorList>
    </citation>
    <scope>NUCLEOTIDE SEQUENCE [LARGE SCALE GENOMIC DNA]</scope>
</reference>
<evidence type="ECO:0000259" key="8">
    <source>
        <dbReference type="PROSITE" id="PS50237"/>
    </source>
</evidence>
<keyword evidence="2" id="KW-0863">Zinc-finger</keyword>
<dbReference type="SUPFAM" id="SSF56204">
    <property type="entry name" value="Hect, E3 ligase catalytic domain"/>
    <property type="match status" value="1"/>
</dbReference>
<sequence>MLAVTSRAYVASLTLLDTIQRVANKETASPPPSPLAVPSLSTAEQQTTGLPPVSESSQQQRKAAAVAAMVYPAGSSPDDSPLHVVCCNDTCSFTWTGAEHINQDIFECRTCGLTGSLCCCTECAKVCHKGHDCKLKRTSPTAYCDCWEKCKCKALIMGQQAARYNLLCRLVTETDLVSQPNSRGESILLFLVQTVGRQSVEQRQYRTARPRSASASSRKTPSSDLVAEPDVPDHDLEPPRFSRRALERLLNDWSAVRGMIMSGVKEVLPTTQPVYEDQTYLQSQTGTTLLDKFTYCLLVKCSAEMLDTLLTTLIRELQNESPTNHVADAKVVARRFVRSVARIFVIFSIEMAPTTTKRRGLNSMSQPLVKCKRVFQALIKLAVEELCETADSLIAPVRLGVARPTAPFTLASSTIDVINGSEELFSVEPLTPHGGYLAGGRPLAGSMASSSRGAEVSRPGLATSVARARAAAAAVMMLDDADTDNAERSGGVGVGSGEAMEPEVGELVGSIVRQDDAQGDGESDNELDLLAETESDSDDNHSNQDAASAQRSVQTGATAGSDTGIASLLLFPEDDSAESSQQEDDESEAGETDEQDTEEFALADEQLERRSSNTGHGHRNNLAPQTMQWAIRNHEAGARAGGVRVAGGSSLVFIDPSSLRRSTTATAAVAAAAASQEPITMATTASCLARAFGIVVRQIADLLTMLQDYHALAPALPRTLDISYQESINLQLYLEYHLKPTWDWLLTVMDSTEAQLRFGASLTHSSDPTHPGHPLHQTAGLGLGVAGGLGGLLGSAALSLSVLGGGSGTSGTAAGTAGTRSSGHRAVSSNSSATATSTRIVGFATGGVDAPRTAREREAADPHSARRDFLSYCLSLMRAHNAEHLDSLPILDVSALKHIAYVFDALIYYMRSGTESPDPEVLRDGLPMETWNDQDENDNDEGDDELSHSVAMETDSVDEQETVGPGTGVMGVSAISPGGKGRKNPFLQRSDSTLCLGCPPPDPFDTPMSDALPLADQPHLLQPNARREELFGMPKQPITVPASGPPGTYNPLEVLPTRLGLSMRTAENASGSPYVNAASSTHLGPGPTSNSDVEERHASATTEVTAKPQPLPGPSKPAAEDTNVSKEQLTFHRYSLKFFLCNCVPVYVCVCVESLKLQYRPGPSHRTDAPDVLVVPTTDSRQHGDGHGLDGVGGSHEISAHVTVETSRTQDQPRPHPTIGQSVSHDLLLGRWRLSLDLFGRVFMEDVGLEPGSVVSELGGFPVKEAKFRREMEKLRNAQQRDLTLTKVERERTQLIIQTMKELNTQYNNYHRRASSSQPPLAVNRVKVMFKDEPGEGSGVTRSFYTAIAEALLANEKLPNLEAAQVGTKYAPYNVLQRLRTRERETMRRHAQRSSQRCREPRRSLSYDARPFFPPGAEGSNNTSGGGSSGGGGGSSGSGSGGYNEHLTLHQQQLGDRLYPKVQLLRPTFASKITGMLLELTPAQLLMLLASEDALRQKVEEAMELILSHGQELASEALIDLDVVSLLERGKKTGSGASRSSETEEPAEDSDDNSPLFYCPGKRGFYSPRQGKASFERLNAFRNVGRLIGLCLLQNELCPIFLNRHVMKYILGRSIRFHDLAFFDPVIYESLRQLVVDAETKDSNSLFSALDLTFSVDLSVEEGGGTMELVSGGRDVEVTAQNVYDYVRKYAEYRMIKAQEKALEALRTGVFDVLPAGSLDGLTAEDLRLLLNGVGDINVAVLISYTSFNDESGESSERLLKFKRWLWSIVEKMSHIERQDLVYFWTGSPALPASEDGFQPMPSVTIRPADDSHLPTANTCISRLYIPLYSSRAVLRHKLLLAIKTKNFGFV</sequence>
<feature type="compositionally biased region" description="Polar residues" evidence="7">
    <location>
        <begin position="1070"/>
        <end position="1091"/>
    </location>
</feature>
<feature type="region of interest" description="Disordered" evidence="7">
    <location>
        <begin position="916"/>
        <end position="946"/>
    </location>
</feature>
<dbReference type="InterPro" id="IPR047503">
    <property type="entry name" value="UBR-box_UBR5"/>
</dbReference>
<dbReference type="EMBL" id="BLKM01012991">
    <property type="protein sequence ID" value="GFG38497.1"/>
    <property type="molecule type" value="Genomic_DNA"/>
</dbReference>
<feature type="region of interest" description="Disordered" evidence="7">
    <location>
        <begin position="1381"/>
        <end position="1445"/>
    </location>
</feature>
<dbReference type="InterPro" id="IPR036053">
    <property type="entry name" value="PABP-dom"/>
</dbReference>
<dbReference type="Pfam" id="PF00632">
    <property type="entry name" value="HECT"/>
    <property type="match status" value="1"/>
</dbReference>
<evidence type="ECO:0000256" key="6">
    <source>
        <dbReference type="PROSITE-ProRule" id="PRU00508"/>
    </source>
</evidence>
<evidence type="ECO:0000256" key="2">
    <source>
        <dbReference type="ARBA" id="ARBA00022771"/>
    </source>
</evidence>
<feature type="compositionally biased region" description="Polar residues" evidence="7">
    <location>
        <begin position="42"/>
        <end position="58"/>
    </location>
</feature>
<dbReference type="Gene3D" id="3.30.2410.10">
    <property type="entry name" value="Hect, E3 ligase catalytic domain"/>
    <property type="match status" value="1"/>
</dbReference>
<dbReference type="SMART" id="SM00396">
    <property type="entry name" value="ZnF_UBR1"/>
    <property type="match status" value="1"/>
</dbReference>
<dbReference type="GO" id="GO:0003723">
    <property type="term" value="F:RNA binding"/>
    <property type="evidence" value="ECO:0007669"/>
    <property type="project" value="InterPro"/>
</dbReference>
<keyword evidence="3 5" id="KW-0833">Ubl conjugation pathway</keyword>
<feature type="region of interest" description="Disordered" evidence="7">
    <location>
        <begin position="202"/>
        <end position="238"/>
    </location>
</feature>
<feature type="compositionally biased region" description="Acidic residues" evidence="7">
    <location>
        <begin position="932"/>
        <end position="944"/>
    </location>
</feature>
<dbReference type="InterPro" id="IPR035983">
    <property type="entry name" value="Hect_E3_ubiquitin_ligase"/>
</dbReference>
<feature type="compositionally biased region" description="Acidic residues" evidence="7">
    <location>
        <begin position="1543"/>
        <end position="1552"/>
    </location>
</feature>
<feature type="compositionally biased region" description="Polar residues" evidence="7">
    <location>
        <begin position="543"/>
        <end position="559"/>
    </location>
</feature>
<dbReference type="GO" id="GO:0034450">
    <property type="term" value="F:ubiquitin-ubiquitin ligase activity"/>
    <property type="evidence" value="ECO:0007669"/>
    <property type="project" value="TreeGrafter"/>
</dbReference>
<evidence type="ECO:0000313" key="11">
    <source>
        <dbReference type="EMBL" id="GFG38497.1"/>
    </source>
</evidence>
<keyword evidence="1" id="KW-0479">Metal-binding</keyword>
<keyword evidence="4" id="KW-0862">Zinc</keyword>
<evidence type="ECO:0000256" key="7">
    <source>
        <dbReference type="SAM" id="MobiDB-lite"/>
    </source>
</evidence>
<dbReference type="InParanoid" id="A0A6L2Q9M0"/>